<evidence type="ECO:0000313" key="2">
    <source>
        <dbReference type="Proteomes" id="UP001516400"/>
    </source>
</evidence>
<protein>
    <submittedName>
        <fullName evidence="1">Uncharacterized protein</fullName>
    </submittedName>
</protein>
<keyword evidence="2" id="KW-1185">Reference proteome</keyword>
<accession>A0ABD2P1K6</accession>
<sequence length="513" mass="60208">MESYGYDMFLFWTSECKNFDIFKKFNFPLKGINMNSLYENCHHQENTTSVLKLNILNQFDQPPGVEIYNSLNRTLLEFNNTKSPMQIIKEYFNSHPNLSAKSSGQVEMSEGYDNNNSGRIGIHKYGNSNFRHKDNRQGLLKDFSATDNFGNYQDIADQQKPYNAYYDTGMNIPEELDDYNSEDEVNNKERNFILKNVKSASNRDPRSKSQMFEDEIEGSLDQYNKSQLTNEDGVQSEEKDFHKISSGIYDYKNIILSKNRLLHDLSNSPDEILSDTFYKNFENRLRTSKFEQRDLISHSNKKAEEESINEIIEEHRKRQQNSSFNLWNLESEKEDDDRKNNYWRSRRRKRQSNYSTYESLRKATSVGAITNSLQVSNDSNSIDIIFLTYWQPTKYEPRENLEEELAECVEEKLASIGEGQYQKTTDDEKRTLFLKECVMEQSNFKRQFPYFNDIYKMNLGQMTVYRLKIVCQCNLTKENERCAKFSPSSKQTWPSHLGRNGDGVFSAQNANIN</sequence>
<dbReference type="Proteomes" id="UP001516400">
    <property type="component" value="Unassembled WGS sequence"/>
</dbReference>
<dbReference type="EMBL" id="JABFTP020000165">
    <property type="protein sequence ID" value="KAL3284774.1"/>
    <property type="molecule type" value="Genomic_DNA"/>
</dbReference>
<proteinExistence type="predicted"/>
<evidence type="ECO:0000313" key="1">
    <source>
        <dbReference type="EMBL" id="KAL3284774.1"/>
    </source>
</evidence>
<name>A0ABD2P1K6_9CUCU</name>
<reference evidence="1 2" key="1">
    <citation type="journal article" date="2021" name="BMC Biol.">
        <title>Horizontally acquired antibacterial genes associated with adaptive radiation of ladybird beetles.</title>
        <authorList>
            <person name="Li H.S."/>
            <person name="Tang X.F."/>
            <person name="Huang Y.H."/>
            <person name="Xu Z.Y."/>
            <person name="Chen M.L."/>
            <person name="Du X.Y."/>
            <person name="Qiu B.Y."/>
            <person name="Chen P.T."/>
            <person name="Zhang W."/>
            <person name="Slipinski A."/>
            <person name="Escalona H.E."/>
            <person name="Waterhouse R.M."/>
            <person name="Zwick A."/>
            <person name="Pang H."/>
        </authorList>
    </citation>
    <scope>NUCLEOTIDE SEQUENCE [LARGE SCALE GENOMIC DNA]</scope>
    <source>
        <strain evidence="1">SYSU2018</strain>
    </source>
</reference>
<organism evidence="1 2">
    <name type="scientific">Cryptolaemus montrouzieri</name>
    <dbReference type="NCBI Taxonomy" id="559131"/>
    <lineage>
        <taxon>Eukaryota</taxon>
        <taxon>Metazoa</taxon>
        <taxon>Ecdysozoa</taxon>
        <taxon>Arthropoda</taxon>
        <taxon>Hexapoda</taxon>
        <taxon>Insecta</taxon>
        <taxon>Pterygota</taxon>
        <taxon>Neoptera</taxon>
        <taxon>Endopterygota</taxon>
        <taxon>Coleoptera</taxon>
        <taxon>Polyphaga</taxon>
        <taxon>Cucujiformia</taxon>
        <taxon>Coccinelloidea</taxon>
        <taxon>Coccinellidae</taxon>
        <taxon>Scymninae</taxon>
        <taxon>Scymnini</taxon>
        <taxon>Cryptolaemus</taxon>
    </lineage>
</organism>
<dbReference type="AlphaFoldDB" id="A0ABD2P1K6"/>
<comment type="caution">
    <text evidence="1">The sequence shown here is derived from an EMBL/GenBank/DDBJ whole genome shotgun (WGS) entry which is preliminary data.</text>
</comment>
<gene>
    <name evidence="1" type="ORF">HHI36_018917</name>
</gene>